<evidence type="ECO:0000313" key="2">
    <source>
        <dbReference type="EMBL" id="OAJ62894.1"/>
    </source>
</evidence>
<dbReference type="Proteomes" id="UP000078116">
    <property type="component" value="Unassembled WGS sequence"/>
</dbReference>
<gene>
    <name evidence="1" type="ORF">A6V36_24265</name>
    <name evidence="2" type="ORF">A6V37_22045</name>
</gene>
<dbReference type="STRING" id="1462993.A6V36_24265"/>
<accession>A0A1A9NBM1</accession>
<dbReference type="EMBL" id="LXKA01000154">
    <property type="protein sequence ID" value="OAJ62894.1"/>
    <property type="molecule type" value="Genomic_DNA"/>
</dbReference>
<reference evidence="3 4" key="1">
    <citation type="submission" date="2016-04" db="EMBL/GenBank/DDBJ databases">
        <title>Reclassification of Paraburkholderia panaciterrae (Farh et al. 2015) Dobritsa &amp; Samadpour 2016 as a later homotypic synonym of Paraburkholderia ginsengiterrae (Farh et al. 2015) Dobritsa &amp; Samadpour 2016.</title>
        <authorList>
            <person name="Dobritsa A.P."/>
            <person name="Kutumbaka K."/>
            <person name="Samadpour M."/>
        </authorList>
    </citation>
    <scope>NUCLEOTIDE SEQUENCE [LARGE SCALE GENOMIC DNA]</scope>
    <source>
        <strain evidence="2 4">DCY85</strain>
        <strain evidence="1 3">DCY85-1</strain>
    </source>
</reference>
<evidence type="ECO:0000313" key="3">
    <source>
        <dbReference type="Proteomes" id="UP000077961"/>
    </source>
</evidence>
<evidence type="ECO:0000313" key="4">
    <source>
        <dbReference type="Proteomes" id="UP000078116"/>
    </source>
</evidence>
<comment type="caution">
    <text evidence="2">The sequence shown here is derived from an EMBL/GenBank/DDBJ whole genome shotgun (WGS) entry which is preliminary data.</text>
</comment>
<proteinExistence type="predicted"/>
<dbReference type="RefSeq" id="WP_064266322.1">
    <property type="nucleotide sequence ID" value="NZ_LXJZ01000091.1"/>
</dbReference>
<name>A0A1A9NBM1_9BURK</name>
<dbReference type="Proteomes" id="UP000077961">
    <property type="component" value="Unassembled WGS sequence"/>
</dbReference>
<evidence type="ECO:0000313" key="1">
    <source>
        <dbReference type="EMBL" id="OAJ61491.1"/>
    </source>
</evidence>
<sequence>MNFYENFTADQRVQIGTGHTFDIPAFPDTTGSSNEAQVVASALWSHVSDYVPQVNAIKADRRFSDYGRAEHIDPIAETAHLRLVGGWHNLSSFEKSVDMREKALVGVPTVDPANFMVQLEDREIREWWSRQDVPTRAEQMRLMAQGGEAERIALAVLRSPIPQGDVEKTTFRAMWEDSRRAANPIEAERIALGRKSIEWAERNLQYASTVIKSVSGWDKERILKHALTAQGGTFKPYAAKLGFSKQDIAQAELRMTNRR</sequence>
<protein>
    <submittedName>
        <fullName evidence="2">Uncharacterized protein</fullName>
    </submittedName>
</protein>
<dbReference type="AlphaFoldDB" id="A0A1A9NBM1"/>
<organism evidence="2 4">
    <name type="scientific">Paraburkholderia ginsengiterrae</name>
    <dbReference type="NCBI Taxonomy" id="1462993"/>
    <lineage>
        <taxon>Bacteria</taxon>
        <taxon>Pseudomonadati</taxon>
        <taxon>Pseudomonadota</taxon>
        <taxon>Betaproteobacteria</taxon>
        <taxon>Burkholderiales</taxon>
        <taxon>Burkholderiaceae</taxon>
        <taxon>Paraburkholderia</taxon>
    </lineage>
</organism>
<dbReference type="EMBL" id="LXJZ01000091">
    <property type="protein sequence ID" value="OAJ61491.1"/>
    <property type="molecule type" value="Genomic_DNA"/>
</dbReference>
<keyword evidence="3" id="KW-1185">Reference proteome</keyword>